<dbReference type="Proteomes" id="UP000253951">
    <property type="component" value="Chromosome"/>
</dbReference>
<dbReference type="OrthoDB" id="1375033at2"/>
<dbReference type="AlphaFoldDB" id="A0A345H8N3"/>
<evidence type="ECO:0000313" key="2">
    <source>
        <dbReference type="Proteomes" id="UP000253951"/>
    </source>
</evidence>
<accession>A0A345H8N3</accession>
<organism evidence="1 2">
    <name type="scientific">Flavobacterium arcticum</name>
    <dbReference type="NCBI Taxonomy" id="1784713"/>
    <lineage>
        <taxon>Bacteria</taxon>
        <taxon>Pseudomonadati</taxon>
        <taxon>Bacteroidota</taxon>
        <taxon>Flavobacteriia</taxon>
        <taxon>Flavobacteriales</taxon>
        <taxon>Flavobacteriaceae</taxon>
        <taxon>Flavobacterium</taxon>
    </lineage>
</organism>
<sequence>MSTKIEHTVTIAVTAGNVFDARKKAANLTKFASLAMEDQERIEQLINSPKALTAMKKNWKMLKTMFSV</sequence>
<proteinExistence type="predicted"/>
<reference evidence="1 2" key="1">
    <citation type="submission" date="2018-07" db="EMBL/GenBank/DDBJ databases">
        <title>Complete genome sequence of Flavobacterium arcticum type strain SM1502T.</title>
        <authorList>
            <person name="Li Y."/>
            <person name="Li D.-D."/>
        </authorList>
    </citation>
    <scope>NUCLEOTIDE SEQUENCE [LARGE SCALE GENOMIC DNA]</scope>
    <source>
        <strain evidence="1 2">SM1502</strain>
    </source>
</reference>
<keyword evidence="2" id="KW-1185">Reference proteome</keyword>
<gene>
    <name evidence="1" type="ORF">DVK85_01325</name>
</gene>
<name>A0A345H8N3_9FLAO</name>
<protein>
    <submittedName>
        <fullName evidence="1">Uncharacterized protein</fullName>
    </submittedName>
</protein>
<dbReference type="RefSeq" id="WP_114676706.1">
    <property type="nucleotide sequence ID" value="NZ_CP031188.1"/>
</dbReference>
<dbReference type="KEGG" id="fat:DVK85_01325"/>
<dbReference type="EMBL" id="CP031188">
    <property type="protein sequence ID" value="AXG72943.1"/>
    <property type="molecule type" value="Genomic_DNA"/>
</dbReference>
<evidence type="ECO:0000313" key="1">
    <source>
        <dbReference type="EMBL" id="AXG72943.1"/>
    </source>
</evidence>